<reference evidence="2" key="1">
    <citation type="submission" date="2022-07" db="EMBL/GenBank/DDBJ databases">
        <authorList>
            <person name="Macas J."/>
            <person name="Novak P."/>
            <person name="Neumann P."/>
        </authorList>
    </citation>
    <scope>NUCLEOTIDE SEQUENCE</scope>
</reference>
<keyword evidence="3" id="KW-1185">Reference proteome</keyword>
<keyword evidence="1" id="KW-0472">Membrane</keyword>
<dbReference type="OrthoDB" id="1910203at2759"/>
<protein>
    <submittedName>
        <fullName evidence="2">Uncharacterized protein</fullName>
    </submittedName>
</protein>
<name>A0A9P0ZV81_CUSEU</name>
<gene>
    <name evidence="2" type="ORF">CEURO_LOCUS19357</name>
</gene>
<keyword evidence="1" id="KW-0812">Transmembrane</keyword>
<dbReference type="InterPro" id="IPR039316">
    <property type="entry name" value="CLE25/26"/>
</dbReference>
<proteinExistence type="predicted"/>
<keyword evidence="1" id="KW-1133">Transmembrane helix</keyword>
<feature type="transmembrane region" description="Helical" evidence="1">
    <location>
        <begin position="12"/>
        <end position="30"/>
    </location>
</feature>
<dbReference type="PANTHER" id="PTHR34277">
    <property type="entry name" value="CLAVATA3/ESR (CLE)-RELATED PROTEIN 26"/>
    <property type="match status" value="1"/>
</dbReference>
<dbReference type="Proteomes" id="UP001152484">
    <property type="component" value="Unassembled WGS sequence"/>
</dbReference>
<dbReference type="EMBL" id="CAMAPE010000054">
    <property type="protein sequence ID" value="CAH9111671.1"/>
    <property type="molecule type" value="Genomic_DNA"/>
</dbReference>
<evidence type="ECO:0000313" key="3">
    <source>
        <dbReference type="Proteomes" id="UP001152484"/>
    </source>
</evidence>
<organism evidence="2 3">
    <name type="scientific">Cuscuta europaea</name>
    <name type="common">European dodder</name>
    <dbReference type="NCBI Taxonomy" id="41803"/>
    <lineage>
        <taxon>Eukaryota</taxon>
        <taxon>Viridiplantae</taxon>
        <taxon>Streptophyta</taxon>
        <taxon>Embryophyta</taxon>
        <taxon>Tracheophyta</taxon>
        <taxon>Spermatophyta</taxon>
        <taxon>Magnoliopsida</taxon>
        <taxon>eudicotyledons</taxon>
        <taxon>Gunneridae</taxon>
        <taxon>Pentapetalae</taxon>
        <taxon>asterids</taxon>
        <taxon>lamiids</taxon>
        <taxon>Solanales</taxon>
        <taxon>Convolvulaceae</taxon>
        <taxon>Cuscuteae</taxon>
        <taxon>Cuscuta</taxon>
        <taxon>Cuscuta subgen. Cuscuta</taxon>
    </lineage>
</organism>
<evidence type="ECO:0000256" key="1">
    <source>
        <dbReference type="SAM" id="Phobius"/>
    </source>
</evidence>
<dbReference type="PANTHER" id="PTHR34277:SF2">
    <property type="entry name" value="CLAVATA3_ESR (CLE)-RELATED PROTEIN 26"/>
    <property type="match status" value="1"/>
</dbReference>
<sequence>MENKSSLHNNKALIVVAVCFLFFVIVGILVNHNSRKSSAKDHIGPLLSPSNNVMVLGRMRSYYSFYHQHTLNSINYVSKKRVPTGPNPFHNKRNYLQIVTKKKKLMMRKTLGENFRKL</sequence>
<dbReference type="AlphaFoldDB" id="A0A9P0ZV81"/>
<accession>A0A9P0ZV81</accession>
<evidence type="ECO:0000313" key="2">
    <source>
        <dbReference type="EMBL" id="CAH9111671.1"/>
    </source>
</evidence>
<comment type="caution">
    <text evidence="2">The sequence shown here is derived from an EMBL/GenBank/DDBJ whole genome shotgun (WGS) entry which is preliminary data.</text>
</comment>